<evidence type="ECO:0000256" key="1">
    <source>
        <dbReference type="SAM" id="MobiDB-lite"/>
    </source>
</evidence>
<proteinExistence type="predicted"/>
<protein>
    <submittedName>
        <fullName evidence="2">Transcriptional regulator with XRE-family HTH domain</fullName>
    </submittedName>
</protein>
<feature type="region of interest" description="Disordered" evidence="1">
    <location>
        <begin position="1"/>
        <end position="27"/>
    </location>
</feature>
<evidence type="ECO:0000313" key="3">
    <source>
        <dbReference type="Proteomes" id="UP000574369"/>
    </source>
</evidence>
<dbReference type="EMBL" id="JACHXO010000002">
    <property type="protein sequence ID" value="MBB3193971.1"/>
    <property type="molecule type" value="Genomic_DNA"/>
</dbReference>
<sequence length="127" mass="14413">MGASLSSKWRKPVDTGANPAQPEETEFDLEQLDQRQIEAFDLTRCLTEAMRNDPRTDQKIAKAIGVSKGYMSKWLNSVGAEQLGRFARFCLTTGHVGPIQKLADELGFELRPKRQRRPRRLKPVTND</sequence>
<comment type="caution">
    <text evidence="2">The sequence shown here is derived from an EMBL/GenBank/DDBJ whole genome shotgun (WGS) entry which is preliminary data.</text>
</comment>
<dbReference type="Proteomes" id="UP000574369">
    <property type="component" value="Unassembled WGS sequence"/>
</dbReference>
<name>A0ABR6GPC6_9BURK</name>
<accession>A0ABR6GPC6</accession>
<organism evidence="2 3">
    <name type="scientific">Roseateles terrae</name>
    <dbReference type="NCBI Taxonomy" id="431060"/>
    <lineage>
        <taxon>Bacteria</taxon>
        <taxon>Pseudomonadati</taxon>
        <taxon>Pseudomonadota</taxon>
        <taxon>Betaproteobacteria</taxon>
        <taxon>Burkholderiales</taxon>
        <taxon>Sphaerotilaceae</taxon>
        <taxon>Roseateles</taxon>
    </lineage>
</organism>
<dbReference type="RefSeq" id="WP_184294314.1">
    <property type="nucleotide sequence ID" value="NZ_JACHXO010000002.1"/>
</dbReference>
<reference evidence="2 3" key="1">
    <citation type="submission" date="2020-08" db="EMBL/GenBank/DDBJ databases">
        <title>Genomic Encyclopedia of Type Strains, Phase III (KMG-III): the genomes of soil and plant-associated and newly described type strains.</title>
        <authorList>
            <person name="Whitman W."/>
        </authorList>
    </citation>
    <scope>NUCLEOTIDE SEQUENCE [LARGE SCALE GENOMIC DNA]</scope>
    <source>
        <strain evidence="2 3">CECT 7247</strain>
    </source>
</reference>
<evidence type="ECO:0000313" key="2">
    <source>
        <dbReference type="EMBL" id="MBB3193971.1"/>
    </source>
</evidence>
<keyword evidence="3" id="KW-1185">Reference proteome</keyword>
<gene>
    <name evidence="2" type="ORF">FHS28_001356</name>
</gene>